<evidence type="ECO:0000313" key="3">
    <source>
        <dbReference type="Proteomes" id="UP001064489"/>
    </source>
</evidence>
<dbReference type="AlphaFoldDB" id="A0AAD5IHE0"/>
<organism evidence="2 3">
    <name type="scientific">Acer negundo</name>
    <name type="common">Box elder</name>
    <dbReference type="NCBI Taxonomy" id="4023"/>
    <lineage>
        <taxon>Eukaryota</taxon>
        <taxon>Viridiplantae</taxon>
        <taxon>Streptophyta</taxon>
        <taxon>Embryophyta</taxon>
        <taxon>Tracheophyta</taxon>
        <taxon>Spermatophyta</taxon>
        <taxon>Magnoliopsida</taxon>
        <taxon>eudicotyledons</taxon>
        <taxon>Gunneridae</taxon>
        <taxon>Pentapetalae</taxon>
        <taxon>rosids</taxon>
        <taxon>malvids</taxon>
        <taxon>Sapindales</taxon>
        <taxon>Sapindaceae</taxon>
        <taxon>Hippocastanoideae</taxon>
        <taxon>Acereae</taxon>
        <taxon>Acer</taxon>
    </lineage>
</organism>
<evidence type="ECO:0000313" key="2">
    <source>
        <dbReference type="EMBL" id="KAI9162393.1"/>
    </source>
</evidence>
<dbReference type="EMBL" id="JAJSOW010000106">
    <property type="protein sequence ID" value="KAI9162393.1"/>
    <property type="molecule type" value="Genomic_DNA"/>
</dbReference>
<name>A0AAD5IHE0_ACENE</name>
<dbReference type="Proteomes" id="UP001064489">
    <property type="component" value="Chromosome 2"/>
</dbReference>
<sequence>MLMAKDLSASAEHVRELREAAIVTPTKSKSRASEQQSTDAATPSSVPTAPIPAVPDQWERRLGELIIVVDVLREEDEGGSERHFGYRSWWKESNLKGQVNDMQNLEPNKRIMGKGATFNALSGKLLSKDISAVGMTSAAKASINEGEERCNLMDVEPKPGQAGVIGPSVANQITRPIELSEELSVANPIIKPNVQ</sequence>
<evidence type="ECO:0000256" key="1">
    <source>
        <dbReference type="SAM" id="MobiDB-lite"/>
    </source>
</evidence>
<reference evidence="2" key="2">
    <citation type="submission" date="2023-02" db="EMBL/GenBank/DDBJ databases">
        <authorList>
            <person name="Swenson N.G."/>
            <person name="Wegrzyn J.L."/>
            <person name="Mcevoy S.L."/>
        </authorList>
    </citation>
    <scope>NUCLEOTIDE SEQUENCE</scope>
    <source>
        <strain evidence="2">91603</strain>
        <tissue evidence="2">Leaf</tissue>
    </source>
</reference>
<feature type="compositionally biased region" description="Polar residues" evidence="1">
    <location>
        <begin position="33"/>
        <end position="47"/>
    </location>
</feature>
<comment type="caution">
    <text evidence="2">The sequence shown here is derived from an EMBL/GenBank/DDBJ whole genome shotgun (WGS) entry which is preliminary data.</text>
</comment>
<accession>A0AAD5IHE0</accession>
<feature type="region of interest" description="Disordered" evidence="1">
    <location>
        <begin position="19"/>
        <end position="54"/>
    </location>
</feature>
<proteinExistence type="predicted"/>
<keyword evidence="3" id="KW-1185">Reference proteome</keyword>
<reference evidence="2" key="1">
    <citation type="journal article" date="2022" name="Plant J.">
        <title>Strategies of tolerance reflected in two North American maple genomes.</title>
        <authorList>
            <person name="McEvoy S.L."/>
            <person name="Sezen U.U."/>
            <person name="Trouern-Trend A."/>
            <person name="McMahon S.M."/>
            <person name="Schaberg P.G."/>
            <person name="Yang J."/>
            <person name="Wegrzyn J.L."/>
            <person name="Swenson N.G."/>
        </authorList>
    </citation>
    <scope>NUCLEOTIDE SEQUENCE</scope>
    <source>
        <strain evidence="2">91603</strain>
    </source>
</reference>
<protein>
    <submittedName>
        <fullName evidence="2">Uncharacterized protein</fullName>
    </submittedName>
</protein>
<gene>
    <name evidence="2" type="ORF">LWI28_026823</name>
</gene>